<dbReference type="EMBL" id="BSYO01000017">
    <property type="protein sequence ID" value="GMH17038.1"/>
    <property type="molecule type" value="Genomic_DNA"/>
</dbReference>
<dbReference type="AlphaFoldDB" id="A0AAD3XTV7"/>
<dbReference type="Proteomes" id="UP001279734">
    <property type="component" value="Unassembled WGS sequence"/>
</dbReference>
<evidence type="ECO:0000313" key="2">
    <source>
        <dbReference type="Proteomes" id="UP001279734"/>
    </source>
</evidence>
<organism evidence="1 2">
    <name type="scientific">Nepenthes gracilis</name>
    <name type="common">Slender pitcher plant</name>
    <dbReference type="NCBI Taxonomy" id="150966"/>
    <lineage>
        <taxon>Eukaryota</taxon>
        <taxon>Viridiplantae</taxon>
        <taxon>Streptophyta</taxon>
        <taxon>Embryophyta</taxon>
        <taxon>Tracheophyta</taxon>
        <taxon>Spermatophyta</taxon>
        <taxon>Magnoliopsida</taxon>
        <taxon>eudicotyledons</taxon>
        <taxon>Gunneridae</taxon>
        <taxon>Pentapetalae</taxon>
        <taxon>Caryophyllales</taxon>
        <taxon>Nepenthaceae</taxon>
        <taxon>Nepenthes</taxon>
    </lineage>
</organism>
<reference evidence="1" key="1">
    <citation type="submission" date="2023-05" db="EMBL/GenBank/DDBJ databases">
        <title>Nepenthes gracilis genome sequencing.</title>
        <authorList>
            <person name="Fukushima K."/>
        </authorList>
    </citation>
    <scope>NUCLEOTIDE SEQUENCE</scope>
    <source>
        <strain evidence="1">SING2019-196</strain>
    </source>
</reference>
<comment type="caution">
    <text evidence="1">The sequence shown here is derived from an EMBL/GenBank/DDBJ whole genome shotgun (WGS) entry which is preliminary data.</text>
</comment>
<sequence>MADIMEMMAHGQRNLEPTLAIILVLVNPGVKAYDRFTNERAPKFLVNPDPTKVGAWIRKIEKIFTIICCLEVDKVAFATLKLEGEVDHWWSMQKRAFSIVED</sequence>
<gene>
    <name evidence="1" type="ORF">Nepgr_018879</name>
</gene>
<evidence type="ECO:0000313" key="1">
    <source>
        <dbReference type="EMBL" id="GMH17038.1"/>
    </source>
</evidence>
<accession>A0AAD3XTV7</accession>
<keyword evidence="2" id="KW-1185">Reference proteome</keyword>
<protein>
    <submittedName>
        <fullName evidence="1">Uncharacterized protein</fullName>
    </submittedName>
</protein>
<name>A0AAD3XTV7_NEPGR</name>
<proteinExistence type="predicted"/>